<protein>
    <submittedName>
        <fullName evidence="1">Uncharacterized protein</fullName>
    </submittedName>
</protein>
<sequence>MTHPTSREYKLKLDALNRLAVNILHQKSHLLQHHVTAKEVATIFLTADTGATTNSRFVCLWVLPFKSCKRKREIKIDELNNASKKPAAGADMPHYSK</sequence>
<gene>
    <name evidence="1" type="ORF">MERR_LOCUS11410</name>
</gene>
<dbReference type="Proteomes" id="UP000467841">
    <property type="component" value="Unassembled WGS sequence"/>
</dbReference>
<keyword evidence="2" id="KW-1185">Reference proteome</keyword>
<organism evidence="1 2">
    <name type="scientific">Microthlaspi erraticum</name>
    <dbReference type="NCBI Taxonomy" id="1685480"/>
    <lineage>
        <taxon>Eukaryota</taxon>
        <taxon>Viridiplantae</taxon>
        <taxon>Streptophyta</taxon>
        <taxon>Embryophyta</taxon>
        <taxon>Tracheophyta</taxon>
        <taxon>Spermatophyta</taxon>
        <taxon>Magnoliopsida</taxon>
        <taxon>eudicotyledons</taxon>
        <taxon>Gunneridae</taxon>
        <taxon>Pentapetalae</taxon>
        <taxon>rosids</taxon>
        <taxon>malvids</taxon>
        <taxon>Brassicales</taxon>
        <taxon>Brassicaceae</taxon>
        <taxon>Coluteocarpeae</taxon>
        <taxon>Microthlaspi</taxon>
    </lineage>
</organism>
<proteinExistence type="predicted"/>
<name>A0A6D2I6J7_9BRAS</name>
<accession>A0A6D2I6J7</accession>
<dbReference type="EMBL" id="CACVBM020000876">
    <property type="protein sequence ID" value="CAA7024175.1"/>
    <property type="molecule type" value="Genomic_DNA"/>
</dbReference>
<evidence type="ECO:0000313" key="1">
    <source>
        <dbReference type="EMBL" id="CAA7024175.1"/>
    </source>
</evidence>
<dbReference type="AlphaFoldDB" id="A0A6D2I6J7"/>
<comment type="caution">
    <text evidence="1">The sequence shown here is derived from an EMBL/GenBank/DDBJ whole genome shotgun (WGS) entry which is preliminary data.</text>
</comment>
<reference evidence="1" key="1">
    <citation type="submission" date="2020-01" db="EMBL/GenBank/DDBJ databases">
        <authorList>
            <person name="Mishra B."/>
        </authorList>
    </citation>
    <scope>NUCLEOTIDE SEQUENCE [LARGE SCALE GENOMIC DNA]</scope>
</reference>
<evidence type="ECO:0000313" key="2">
    <source>
        <dbReference type="Proteomes" id="UP000467841"/>
    </source>
</evidence>